<reference evidence="3 4" key="1">
    <citation type="submission" date="2019-01" db="EMBL/GenBank/DDBJ databases">
        <title>Sphingomonas mucosissima sp. nov. and Sphingomonas desiccabilis sp. nov., from biological soil crusts in the Colorado Plateau, USA.</title>
        <authorList>
            <person name="Zhu D."/>
        </authorList>
    </citation>
    <scope>NUCLEOTIDE SEQUENCE [LARGE SCALE GENOMIC DNA]</scope>
    <source>
        <strain evidence="3 4">CP1D</strain>
    </source>
</reference>
<dbReference type="OrthoDB" id="9785276at2"/>
<dbReference type="InterPro" id="IPR007867">
    <property type="entry name" value="GMC_OxRtase_C"/>
</dbReference>
<dbReference type="Proteomes" id="UP000292347">
    <property type="component" value="Unassembled WGS sequence"/>
</dbReference>
<dbReference type="InterPro" id="IPR012132">
    <property type="entry name" value="GMC_OxRdtase"/>
</dbReference>
<evidence type="ECO:0000259" key="2">
    <source>
        <dbReference type="Pfam" id="PF05199"/>
    </source>
</evidence>
<dbReference type="RefSeq" id="WP_129343403.1">
    <property type="nucleotide sequence ID" value="NZ_JACIDD010000004.1"/>
</dbReference>
<dbReference type="SUPFAM" id="SSF51905">
    <property type="entry name" value="FAD/NAD(P)-binding domain"/>
    <property type="match status" value="1"/>
</dbReference>
<dbReference type="PANTHER" id="PTHR11552:SF147">
    <property type="entry name" value="CHOLINE DEHYDROGENASE, MITOCHONDRIAL"/>
    <property type="match status" value="1"/>
</dbReference>
<protein>
    <recommendedName>
        <fullName evidence="2">Glucose-methanol-choline oxidoreductase C-terminal domain-containing protein</fullName>
    </recommendedName>
</protein>
<evidence type="ECO:0000313" key="3">
    <source>
        <dbReference type="EMBL" id="RXZ29852.1"/>
    </source>
</evidence>
<comment type="caution">
    <text evidence="3">The sequence shown here is derived from an EMBL/GenBank/DDBJ whole genome shotgun (WGS) entry which is preliminary data.</text>
</comment>
<dbReference type="PANTHER" id="PTHR11552">
    <property type="entry name" value="GLUCOSE-METHANOL-CHOLINE GMC OXIDOREDUCTASE"/>
    <property type="match status" value="1"/>
</dbReference>
<feature type="domain" description="Glucose-methanol-choline oxidoreductase C-terminal" evidence="2">
    <location>
        <begin position="22"/>
        <end position="73"/>
    </location>
</feature>
<dbReference type="GO" id="GO:0016614">
    <property type="term" value="F:oxidoreductase activity, acting on CH-OH group of donors"/>
    <property type="evidence" value="ECO:0007669"/>
    <property type="project" value="InterPro"/>
</dbReference>
<accession>A0A4Q2INT1</accession>
<dbReference type="GO" id="GO:0050660">
    <property type="term" value="F:flavin adenine dinucleotide binding"/>
    <property type="evidence" value="ECO:0007669"/>
    <property type="project" value="InterPro"/>
</dbReference>
<gene>
    <name evidence="3" type="ORF">EO081_15970</name>
</gene>
<proteinExistence type="inferred from homology"/>
<evidence type="ECO:0000256" key="1">
    <source>
        <dbReference type="ARBA" id="ARBA00010790"/>
    </source>
</evidence>
<dbReference type="EMBL" id="SDPT01000004">
    <property type="protein sequence ID" value="RXZ29852.1"/>
    <property type="molecule type" value="Genomic_DNA"/>
</dbReference>
<name>A0A4Q2INT1_9SPHN</name>
<sequence length="86" mass="8911">MATGSRPGRRDIHHVIIVGAGPAGCLLAGRLASPSVVDPRLRVRGVRNLRVIGASIMPNIVSGSTNAATMALASRGLELFRQEVAA</sequence>
<dbReference type="Pfam" id="PF05199">
    <property type="entry name" value="GMC_oxred_C"/>
    <property type="match status" value="1"/>
</dbReference>
<dbReference type="InterPro" id="IPR036188">
    <property type="entry name" value="FAD/NAD-bd_sf"/>
</dbReference>
<organism evidence="3 4">
    <name type="scientific">Sphingomonas desiccabilis</name>
    <dbReference type="NCBI Taxonomy" id="429134"/>
    <lineage>
        <taxon>Bacteria</taxon>
        <taxon>Pseudomonadati</taxon>
        <taxon>Pseudomonadota</taxon>
        <taxon>Alphaproteobacteria</taxon>
        <taxon>Sphingomonadales</taxon>
        <taxon>Sphingomonadaceae</taxon>
        <taxon>Sphingomonas</taxon>
    </lineage>
</organism>
<evidence type="ECO:0000313" key="4">
    <source>
        <dbReference type="Proteomes" id="UP000292347"/>
    </source>
</evidence>
<keyword evidence="4" id="KW-1185">Reference proteome</keyword>
<dbReference type="AlphaFoldDB" id="A0A4Q2INT1"/>
<comment type="similarity">
    <text evidence="1">Belongs to the GMC oxidoreductase family.</text>
</comment>
<dbReference type="Gene3D" id="3.50.50.60">
    <property type="entry name" value="FAD/NAD(P)-binding domain"/>
    <property type="match status" value="1"/>
</dbReference>